<sequence>MFGLGDHKRSEAATAAAASAARPGDNQPTAPASLMAKRARQIQADEGVLLVNRTFKPPSIADDADPIIPSSSSSRSNKGRARAGTLPSSWGDALPTLQVSAAPDQPSQRPVASGPGQRLAPGQPQGLSSRVGPANLSANPHVHLDNNNISRLGAQATASQRLRSGSLTLPSANLGNAFGPTFFSSNWQPTRSGLSNMTVTSEEDPALHPAAMDELAAHYTFDGSDTLDYLGLAGAAGGLPGSAAETNQIDEAFIASNNLRNRSHTLSVQHPQRPRLGDTVDGRARSSSFLPSFHLDTVEDAIDKQQQQPRTGSLSGNQTPYGGPQQQSLFNAALQNRLNQYSGASPAHLGASMANSSPGTGISAAGQRPRATSMGVLDIHQRGFQTDTSHVSPRPTEEDYGFPAEVAMQTPLPHLASDVAGARNRAGTIAAFPGPGGRQRTEQELLRMTQMPHEAVVSRMRAMRPSSSGILESSGSAVEPFGSTRGMAKTRVSASGTASPYSQPVRSLWVGALRANVTSQDLLQVFSHYGAIETFRLVPEKGCAFVNFVDINDAVRAKDDIGIRLGGRIGLGSPSSDGRVRVGFGRPDAVPQTGITGSFPMSYDSHSSGFSDANVDVSVNQAQAADFANATPTRALWIGAIPASTSMEILVSIFSPFGPIESVRIVSNKSCGFVNFERLDDAIVARKALHGRDVLGPEVGAVRIGFAKVPNKPSEAAAAAFDPSSPDFQAAMEALATLQGASAVPLEAQLRGGNLKDYRSNLVMDALSRQASQPSTPPAHVGLSRNHSHDRSRIPSTTSGRVSGFPTHSSSNSIVPSSDKGGVPLPMEMKPRASTTDLQLLMRQLDESDANVEHDVELVARQRPLVTYYTRIPAVPELPPGKKFDNNRLKELRGRVEDPSATQMDVDHVARDFLPSIVDLSSDFIGNTLVQKFFERCSEGMKGAMLELIAPHLAMIGVHKNGTWAAQKIIDCTRSEGQRALIAQHLRPYVPPLLTDQFGNYVVQRLIPFGSPWSDFIFDAMVDRCWEIAQGRYGARSMRTCLESANVSRCQIKRVALAIVLNSVPLATSMNGALLVTWLLDASTLPGRFRLLAPRLTPHLANLCTHKLASQTIYRIVSQDSDVEASRQILRALFDPSRTQLLQEILTDQVHGSQFVSKIMAEPNFLDASQREHVSEEIRSLLLRHNLVNMPPYRPISIRVGLLDPSASTPGAYPSAPQMADSGRDLGMDSAQSKWLDAQHHALDRHFSMMSMGNPTTGVAPRMDGGSHSTSSFAPFGPAPPGQSLPGGAFGQPSTPPAAATKGSRPFGVGASAFDPWAPEPLVPGNAMDPRGTNSPPMANPPNTGHASSSLLYPPAPSSGYAFDPSTSFDESAQQAGFPRRPSPLGHGYSPRPF</sequence>
<name>A0A317XWR2_9BASI</name>
<evidence type="ECO:0000256" key="2">
    <source>
        <dbReference type="PROSITE-ProRule" id="PRU00176"/>
    </source>
</evidence>
<dbReference type="InterPro" id="IPR016024">
    <property type="entry name" value="ARM-type_fold"/>
</dbReference>
<feature type="region of interest" description="Disordered" evidence="4">
    <location>
        <begin position="1209"/>
        <end position="1228"/>
    </location>
</feature>
<proteinExistence type="predicted"/>
<dbReference type="Gene3D" id="3.30.70.330">
    <property type="match status" value="2"/>
</dbReference>
<dbReference type="Gene3D" id="1.25.10.10">
    <property type="entry name" value="Leucine-rich Repeat Variant"/>
    <property type="match status" value="1"/>
</dbReference>
<dbReference type="SMART" id="SM00360">
    <property type="entry name" value="RRM"/>
    <property type="match status" value="2"/>
</dbReference>
<feature type="compositionally biased region" description="Low complexity" evidence="4">
    <location>
        <begin position="12"/>
        <end position="21"/>
    </location>
</feature>
<evidence type="ECO:0000259" key="6">
    <source>
        <dbReference type="PROSITE" id="PS50303"/>
    </source>
</evidence>
<dbReference type="EMBL" id="KZ819188">
    <property type="protein sequence ID" value="PWZ02756.1"/>
    <property type="molecule type" value="Genomic_DNA"/>
</dbReference>
<feature type="region of interest" description="Disordered" evidence="4">
    <location>
        <begin position="58"/>
        <end position="133"/>
    </location>
</feature>
<dbReference type="SMART" id="SM00025">
    <property type="entry name" value="Pumilio"/>
    <property type="match status" value="6"/>
</dbReference>
<dbReference type="SUPFAM" id="SSF48371">
    <property type="entry name" value="ARM repeat"/>
    <property type="match status" value="1"/>
</dbReference>
<dbReference type="Pfam" id="PF00076">
    <property type="entry name" value="RRM_1"/>
    <property type="match status" value="2"/>
</dbReference>
<feature type="repeat" description="Pumilio" evidence="3">
    <location>
        <begin position="912"/>
        <end position="947"/>
    </location>
</feature>
<feature type="compositionally biased region" description="Basic and acidic residues" evidence="4">
    <location>
        <begin position="1"/>
        <end position="11"/>
    </location>
</feature>
<feature type="compositionally biased region" description="Polar residues" evidence="4">
    <location>
        <begin position="794"/>
        <end position="816"/>
    </location>
</feature>
<evidence type="ECO:0000259" key="5">
    <source>
        <dbReference type="PROSITE" id="PS50102"/>
    </source>
</evidence>
<feature type="region of interest" description="Disordered" evidence="4">
    <location>
        <begin position="349"/>
        <end position="370"/>
    </location>
</feature>
<feature type="repeat" description="Pumilio" evidence="3">
    <location>
        <begin position="985"/>
        <end position="1023"/>
    </location>
</feature>
<dbReference type="GO" id="GO:0003723">
    <property type="term" value="F:RNA binding"/>
    <property type="evidence" value="ECO:0007669"/>
    <property type="project" value="UniProtKB-UniRule"/>
</dbReference>
<dbReference type="OrthoDB" id="2017782at2759"/>
<dbReference type="InterPro" id="IPR011989">
    <property type="entry name" value="ARM-like"/>
</dbReference>
<keyword evidence="1" id="KW-0677">Repeat</keyword>
<dbReference type="InterPro" id="IPR012677">
    <property type="entry name" value="Nucleotide-bd_a/b_plait_sf"/>
</dbReference>
<dbReference type="GO" id="GO:0000288">
    <property type="term" value="P:nuclear-transcribed mRNA catabolic process, deadenylation-dependent decay"/>
    <property type="evidence" value="ECO:0007669"/>
    <property type="project" value="TreeGrafter"/>
</dbReference>
<feature type="domain" description="PUM-HD" evidence="6">
    <location>
        <begin position="847"/>
        <end position="1204"/>
    </location>
</feature>
<feature type="domain" description="RRM" evidence="5">
    <location>
        <begin position="634"/>
        <end position="709"/>
    </location>
</feature>
<dbReference type="Proteomes" id="UP000246740">
    <property type="component" value="Unassembled WGS sequence"/>
</dbReference>
<dbReference type="STRING" id="1882483.A0A317XWR2"/>
<accession>A0A317XWR2</accession>
<keyword evidence="2" id="KW-0694">RNA-binding</keyword>
<feature type="region of interest" description="Disordered" evidence="4">
    <location>
        <begin position="263"/>
        <end position="287"/>
    </location>
</feature>
<dbReference type="SUPFAM" id="SSF54928">
    <property type="entry name" value="RNA-binding domain, RBD"/>
    <property type="match status" value="1"/>
</dbReference>
<dbReference type="InterPro" id="IPR033133">
    <property type="entry name" value="PUM-HD"/>
</dbReference>
<dbReference type="InterPro" id="IPR000504">
    <property type="entry name" value="RRM_dom"/>
</dbReference>
<dbReference type="PROSITE" id="PS50102">
    <property type="entry name" value="RRM"/>
    <property type="match status" value="2"/>
</dbReference>
<gene>
    <name evidence="7" type="ORF">BCV70DRAFT_214278</name>
</gene>
<dbReference type="PANTHER" id="PTHR47093">
    <property type="entry name" value="PROTEIN JSN1-RELATED"/>
    <property type="match status" value="1"/>
</dbReference>
<organism evidence="7 8">
    <name type="scientific">Testicularia cyperi</name>
    <dbReference type="NCBI Taxonomy" id="1882483"/>
    <lineage>
        <taxon>Eukaryota</taxon>
        <taxon>Fungi</taxon>
        <taxon>Dikarya</taxon>
        <taxon>Basidiomycota</taxon>
        <taxon>Ustilaginomycotina</taxon>
        <taxon>Ustilaginomycetes</taxon>
        <taxon>Ustilaginales</taxon>
        <taxon>Anthracoideaceae</taxon>
        <taxon>Testicularia</taxon>
    </lineage>
</organism>
<feature type="region of interest" description="Disordered" evidence="4">
    <location>
        <begin position="305"/>
        <end position="326"/>
    </location>
</feature>
<evidence type="ECO:0000313" key="7">
    <source>
        <dbReference type="EMBL" id="PWZ02756.1"/>
    </source>
</evidence>
<dbReference type="InterPro" id="IPR035979">
    <property type="entry name" value="RBD_domain_sf"/>
</dbReference>
<evidence type="ECO:0000256" key="3">
    <source>
        <dbReference type="PROSITE-ProRule" id="PRU00317"/>
    </source>
</evidence>
<reference evidence="7 8" key="1">
    <citation type="journal article" date="2018" name="Mol. Biol. Evol.">
        <title>Broad Genomic Sampling Reveals a Smut Pathogenic Ancestry of the Fungal Clade Ustilaginomycotina.</title>
        <authorList>
            <person name="Kijpornyongpan T."/>
            <person name="Mondo S.J."/>
            <person name="Barry K."/>
            <person name="Sandor L."/>
            <person name="Lee J."/>
            <person name="Lipzen A."/>
            <person name="Pangilinan J."/>
            <person name="LaButti K."/>
            <person name="Hainaut M."/>
            <person name="Henrissat B."/>
            <person name="Grigoriev I.V."/>
            <person name="Spatafora J.W."/>
            <person name="Aime M.C."/>
        </authorList>
    </citation>
    <scope>NUCLEOTIDE SEQUENCE [LARGE SCALE GENOMIC DNA]</scope>
    <source>
        <strain evidence="7 8">MCA 3645</strain>
    </source>
</reference>
<feature type="region of interest" description="Disordered" evidence="4">
    <location>
        <begin position="769"/>
        <end position="823"/>
    </location>
</feature>
<evidence type="ECO:0000256" key="4">
    <source>
        <dbReference type="SAM" id="MobiDB-lite"/>
    </source>
</evidence>
<feature type="region of interest" description="Disordered" evidence="4">
    <location>
        <begin position="1"/>
        <end position="39"/>
    </location>
</feature>
<feature type="compositionally biased region" description="Polar residues" evidence="4">
    <location>
        <begin position="1332"/>
        <end position="1346"/>
    </location>
</feature>
<feature type="compositionally biased region" description="Low complexity" evidence="4">
    <location>
        <begin position="58"/>
        <end position="74"/>
    </location>
</feature>
<dbReference type="InterPro" id="IPR052645">
    <property type="entry name" value="Pumilio_domain_protein"/>
</dbReference>
<dbReference type="PANTHER" id="PTHR47093:SF1">
    <property type="entry name" value="PROTEIN JSN1-RELATED"/>
    <property type="match status" value="1"/>
</dbReference>
<feature type="compositionally biased region" description="Basic and acidic residues" evidence="4">
    <location>
        <begin position="275"/>
        <end position="284"/>
    </location>
</feature>
<evidence type="ECO:0008006" key="9">
    <source>
        <dbReference type="Google" id="ProtNLM"/>
    </source>
</evidence>
<evidence type="ECO:0000313" key="8">
    <source>
        <dbReference type="Proteomes" id="UP000246740"/>
    </source>
</evidence>
<dbReference type="PROSITE" id="PS50303">
    <property type="entry name" value="PUM_HD"/>
    <property type="match status" value="1"/>
</dbReference>
<keyword evidence="8" id="KW-1185">Reference proteome</keyword>
<feature type="region of interest" description="Disordered" evidence="4">
    <location>
        <begin position="1252"/>
        <end position="1394"/>
    </location>
</feature>
<protein>
    <recommendedName>
        <fullName evidence="9">ARM repeat-containing protein</fullName>
    </recommendedName>
</protein>
<dbReference type="Pfam" id="PF00806">
    <property type="entry name" value="PUF"/>
    <property type="match status" value="3"/>
</dbReference>
<feature type="domain" description="RRM" evidence="5">
    <location>
        <begin position="506"/>
        <end position="587"/>
    </location>
</feature>
<dbReference type="FunCoup" id="A0A317XWR2">
    <property type="interactions" value="5"/>
</dbReference>
<dbReference type="InParanoid" id="A0A317XWR2"/>
<dbReference type="InterPro" id="IPR001313">
    <property type="entry name" value="Pumilio_RNA-bd_rpt"/>
</dbReference>
<evidence type="ECO:0000256" key="1">
    <source>
        <dbReference type="ARBA" id="ARBA00022737"/>
    </source>
</evidence>
<dbReference type="PROSITE" id="PS50302">
    <property type="entry name" value="PUM"/>
    <property type="match status" value="2"/>
</dbReference>
<feature type="compositionally biased region" description="Polar residues" evidence="4">
    <location>
        <begin position="1365"/>
        <end position="1375"/>
    </location>
</feature>